<organism evidence="2 3">
    <name type="scientific">Leishmania tarentolae</name>
    <name type="common">Sauroleishmania tarentolae</name>
    <dbReference type="NCBI Taxonomy" id="5689"/>
    <lineage>
        <taxon>Eukaryota</taxon>
        <taxon>Discoba</taxon>
        <taxon>Euglenozoa</taxon>
        <taxon>Kinetoplastea</taxon>
        <taxon>Metakinetoplastina</taxon>
        <taxon>Trypanosomatida</taxon>
        <taxon>Trypanosomatidae</taxon>
        <taxon>Leishmaniinae</taxon>
        <taxon>Leishmania</taxon>
        <taxon>lizard Leishmania</taxon>
    </lineage>
</organism>
<dbReference type="EMBL" id="BLBS01000017">
    <property type="protein sequence ID" value="GET86859.1"/>
    <property type="molecule type" value="Genomic_DNA"/>
</dbReference>
<sequence>MPMCECPTDCHCFCGRLMRRPIPLYSMKRIVYRPNITCIYVLFMLLPNCGQHHIFLSSYCFFCSCSAFCRRCTYERTRMRSHSGVSMLPKGCVVQGFREVFAPGSVRAYRHYGFLVVEDFLPASLLHQLSTMCNTAVRQRGENIFPGLDAKHRLGATVAPNYKLNPLKTPGGGADTGTKPVGSATVPLTSSKPLGSSGASLRPELQRQRKAAEGDPQVGTRAKTMHPTLKDQRKVDRVYRRLIKARGGSNAYRRVCEYVSAEEEMAVNMTEERVQELQSKYTYEDFQSNLQHSKDSGPLEKGFQCGHHVKDAMIFMQDWPRTWCWLWRTLPELKALAVSAEGAVGQLVGEAAGYLAGEVVLRVYSDSATEATSLSNATPMGFASVATNFAHPHALSVQLGLEQSTATHSDAATIVLPGSHHIVWRISLAGKEIDRFHSGGIFDVGSIVRALPEVHHLPVIALPPLNPGAALFFNNYLLMGAQANLCGAAQNAARIVAAGPVTHASNYVLSLIPDRCVFDGRRNSWASRDSHGPLYSYKSGQLLTDDAAFPVIHRALDIE</sequence>
<gene>
    <name evidence="2" type="ORF">LtaPh_1301401</name>
</gene>
<evidence type="ECO:0000313" key="3">
    <source>
        <dbReference type="Proteomes" id="UP000419144"/>
    </source>
</evidence>
<evidence type="ECO:0000256" key="1">
    <source>
        <dbReference type="SAM" id="MobiDB-lite"/>
    </source>
</evidence>
<dbReference type="Proteomes" id="UP000419144">
    <property type="component" value="Unassembled WGS sequence"/>
</dbReference>
<dbReference type="VEuPathDB" id="TriTrypDB:LtaPh_1301401"/>
<protein>
    <submittedName>
        <fullName evidence="2">Uncharacterized protein</fullName>
    </submittedName>
</protein>
<evidence type="ECO:0000313" key="2">
    <source>
        <dbReference type="EMBL" id="GET86859.1"/>
    </source>
</evidence>
<accession>A0A640KH83</accession>
<name>A0A640KH83_LEITA</name>
<dbReference type="OrthoDB" id="271704at2759"/>
<feature type="compositionally biased region" description="Polar residues" evidence="1">
    <location>
        <begin position="186"/>
        <end position="199"/>
    </location>
</feature>
<feature type="region of interest" description="Disordered" evidence="1">
    <location>
        <begin position="167"/>
        <end position="222"/>
    </location>
</feature>
<feature type="compositionally biased region" description="Basic and acidic residues" evidence="1">
    <location>
        <begin position="204"/>
        <end position="213"/>
    </location>
</feature>
<dbReference type="AlphaFoldDB" id="A0A640KH83"/>
<keyword evidence="3" id="KW-1185">Reference proteome</keyword>
<reference evidence="2" key="1">
    <citation type="submission" date="2019-11" db="EMBL/GenBank/DDBJ databases">
        <title>Leishmania tarentolae CDS.</title>
        <authorList>
            <person name="Goto Y."/>
            <person name="Yamagishi J."/>
        </authorList>
    </citation>
    <scope>NUCLEOTIDE SEQUENCE [LARGE SCALE GENOMIC DNA]</scope>
    <source>
        <strain evidence="2">Parrot Tar II</strain>
    </source>
</reference>
<proteinExistence type="predicted"/>
<comment type="caution">
    <text evidence="2">The sequence shown here is derived from an EMBL/GenBank/DDBJ whole genome shotgun (WGS) entry which is preliminary data.</text>
</comment>